<reference evidence="11 13" key="1">
    <citation type="submission" date="2014-12" db="EMBL/GenBank/DDBJ databases">
        <title>Draft genome sequences of 29 type strains of Enterococci.</title>
        <authorList>
            <person name="Zhong Z."/>
            <person name="Sun Z."/>
            <person name="Liu W."/>
            <person name="Zhang W."/>
            <person name="Zhang H."/>
        </authorList>
    </citation>
    <scope>NUCLEOTIDE SEQUENCE [LARGE SCALE GENOMIC DNA]</scope>
    <source>
        <strain evidence="11 13">DSM 22801</strain>
    </source>
</reference>
<evidence type="ECO:0000313" key="11">
    <source>
        <dbReference type="EMBL" id="OJG91850.1"/>
    </source>
</evidence>
<dbReference type="GO" id="GO:0005524">
    <property type="term" value="F:ATP binding"/>
    <property type="evidence" value="ECO:0007669"/>
    <property type="project" value="UniProtKB-KW"/>
</dbReference>
<dbReference type="GO" id="GO:0003677">
    <property type="term" value="F:DNA binding"/>
    <property type="evidence" value="ECO:0007669"/>
    <property type="project" value="UniProtKB-KW"/>
</dbReference>
<evidence type="ECO:0000256" key="8">
    <source>
        <dbReference type="ARBA" id="ARBA00023235"/>
    </source>
</evidence>
<evidence type="ECO:0000256" key="5">
    <source>
        <dbReference type="ARBA" id="ARBA00022840"/>
    </source>
</evidence>
<evidence type="ECO:0000313" key="13">
    <source>
        <dbReference type="Proteomes" id="UP000183039"/>
    </source>
</evidence>
<keyword evidence="7" id="KW-0238">DNA-binding</keyword>
<comment type="similarity">
    <text evidence="2">Belongs to the type II topoisomerase GyrB family.</text>
</comment>
<dbReference type="InterPro" id="IPR036890">
    <property type="entry name" value="HATPase_C_sf"/>
</dbReference>
<dbReference type="PANTHER" id="PTHR45866:SF1">
    <property type="entry name" value="DNA GYRASE SUBUNIT B, MITOCHONDRIAL"/>
    <property type="match status" value="1"/>
</dbReference>
<dbReference type="RefSeq" id="WP_071877639.1">
    <property type="nucleotide sequence ID" value="NZ_JXLC01000010.1"/>
</dbReference>
<dbReference type="InterPro" id="IPR014721">
    <property type="entry name" value="Ribsml_uS5_D2-typ_fold_subgr"/>
</dbReference>
<keyword evidence="5" id="KW-0067">ATP-binding</keyword>
<dbReference type="GO" id="GO:0003918">
    <property type="term" value="F:DNA topoisomerase type II (double strand cut, ATP-hydrolyzing) activity"/>
    <property type="evidence" value="ECO:0007669"/>
    <property type="project" value="UniProtKB-EC"/>
</dbReference>
<dbReference type="Proteomes" id="UP000065511">
    <property type="component" value="Chromosome"/>
</dbReference>
<evidence type="ECO:0000259" key="9">
    <source>
        <dbReference type="Pfam" id="PF00204"/>
    </source>
</evidence>
<dbReference type="InterPro" id="IPR013506">
    <property type="entry name" value="Topo_IIA_bsu_dom2"/>
</dbReference>
<keyword evidence="4" id="KW-0547">Nucleotide-binding</keyword>
<keyword evidence="8" id="KW-0413">Isomerase</keyword>
<dbReference type="Proteomes" id="UP000183039">
    <property type="component" value="Unassembled WGS sequence"/>
</dbReference>
<dbReference type="EC" id="5.6.2.2" evidence="3"/>
<evidence type="ECO:0000256" key="7">
    <source>
        <dbReference type="ARBA" id="ARBA00023125"/>
    </source>
</evidence>
<dbReference type="OrthoDB" id="2174747at2"/>
<dbReference type="EMBL" id="CP013614">
    <property type="protein sequence ID" value="ALS02903.1"/>
    <property type="molecule type" value="Genomic_DNA"/>
</dbReference>
<dbReference type="SUPFAM" id="SSF54211">
    <property type="entry name" value="Ribosomal protein S5 domain 2-like"/>
    <property type="match status" value="1"/>
</dbReference>
<organism evidence="11 13">
    <name type="scientific">Enterococcus silesiacus</name>
    <dbReference type="NCBI Taxonomy" id="332949"/>
    <lineage>
        <taxon>Bacteria</taxon>
        <taxon>Bacillati</taxon>
        <taxon>Bacillota</taxon>
        <taxon>Bacilli</taxon>
        <taxon>Lactobacillales</taxon>
        <taxon>Enterococcaceae</taxon>
        <taxon>Enterococcus</taxon>
    </lineage>
</organism>
<evidence type="ECO:0000256" key="6">
    <source>
        <dbReference type="ARBA" id="ARBA00023029"/>
    </source>
</evidence>
<evidence type="ECO:0000256" key="2">
    <source>
        <dbReference type="ARBA" id="ARBA00010708"/>
    </source>
</evidence>
<dbReference type="KEGG" id="ess:ATZ33_16405"/>
<evidence type="ECO:0000256" key="3">
    <source>
        <dbReference type="ARBA" id="ARBA00012895"/>
    </source>
</evidence>
<feature type="domain" description="DNA topoisomerase type IIA subunit B" evidence="9">
    <location>
        <begin position="221"/>
        <end position="331"/>
    </location>
</feature>
<dbReference type="GO" id="GO:0006265">
    <property type="term" value="P:DNA topological change"/>
    <property type="evidence" value="ECO:0007669"/>
    <property type="project" value="InterPro"/>
</dbReference>
<proteinExistence type="inferred from homology"/>
<sequence length="336" mass="37995">MTDENIWKALDDDVLKDSIRKRPGMYIGGIGPTGLESMLLQVLDHLLQLAVDLKQAELSIELSEKQFIFSFFSQKGFLLDKSPEEQYTPPYLFLSVVNALSEQLGFGVEKLGKRTIQIYQNGQLNKKALIPSEDEGQRIELAFTPDETLFGNKPLSYFILFNRCQELALLNSGLTISLTDGKKQKNYLHYEQGLVDYIFQKDDSITRNGQPLIINTVSEGVTIQAVISKNGSTSIKDSFVNGHLPADGGTHLDGFIQGTVDAINQFLEETNRLKYLTTDNFSERFDVVLSIKVKRPRYTGAVKKKIRNPELYKIVKEAVFTDVSIFLKRHPAWYLS</sequence>
<dbReference type="EMBL" id="JXLC01000010">
    <property type="protein sequence ID" value="OJG91850.1"/>
    <property type="molecule type" value="Genomic_DNA"/>
</dbReference>
<evidence type="ECO:0000313" key="10">
    <source>
        <dbReference type="EMBL" id="ALS02903.1"/>
    </source>
</evidence>
<dbReference type="AlphaFoldDB" id="A0A0S3KF20"/>
<comment type="catalytic activity">
    <reaction evidence="1">
        <text>ATP-dependent breakage, passage and rejoining of double-stranded DNA.</text>
        <dbReference type="EC" id="5.6.2.2"/>
    </reaction>
</comment>
<evidence type="ECO:0000256" key="4">
    <source>
        <dbReference type="ARBA" id="ARBA00022741"/>
    </source>
</evidence>
<dbReference type="SUPFAM" id="SSF55874">
    <property type="entry name" value="ATPase domain of HSP90 chaperone/DNA topoisomerase II/histidine kinase"/>
    <property type="match status" value="1"/>
</dbReference>
<dbReference type="Gene3D" id="3.30.230.10">
    <property type="match status" value="1"/>
</dbReference>
<protein>
    <recommendedName>
        <fullName evidence="3">DNA topoisomerase (ATP-hydrolyzing)</fullName>
        <ecNumber evidence="3">5.6.2.2</ecNumber>
    </recommendedName>
</protein>
<gene>
    <name evidence="10" type="ORF">ATZ33_16405</name>
    <name evidence="11" type="ORF">RV15_GL000290</name>
</gene>
<keyword evidence="6" id="KW-0799">Topoisomerase</keyword>
<evidence type="ECO:0000256" key="1">
    <source>
        <dbReference type="ARBA" id="ARBA00000185"/>
    </source>
</evidence>
<name>A0A0S3KF20_9ENTE</name>
<dbReference type="InterPro" id="IPR020568">
    <property type="entry name" value="Ribosomal_Su5_D2-typ_SF"/>
</dbReference>
<dbReference type="Pfam" id="PF00204">
    <property type="entry name" value="DNA_gyraseB"/>
    <property type="match status" value="1"/>
</dbReference>
<reference evidence="10 12" key="2">
    <citation type="submission" date="2015-12" db="EMBL/GenBank/DDBJ databases">
        <authorList>
            <person name="Lauer A."/>
            <person name="Humrighouse B."/>
            <person name="Loparev V."/>
            <person name="Shewmaker P.L."/>
            <person name="Whitney A.M."/>
            <person name="McLaughlin R.W."/>
        </authorList>
    </citation>
    <scope>NUCLEOTIDE SEQUENCE [LARGE SCALE GENOMIC DNA]</scope>
    <source>
        <strain evidence="10 12">LMG 23085</strain>
    </source>
</reference>
<dbReference type="PANTHER" id="PTHR45866">
    <property type="entry name" value="DNA GYRASE/TOPOISOMERASE SUBUNIT B"/>
    <property type="match status" value="1"/>
</dbReference>
<dbReference type="Gene3D" id="3.30.565.10">
    <property type="entry name" value="Histidine kinase-like ATPase, C-terminal domain"/>
    <property type="match status" value="1"/>
</dbReference>
<accession>A0A0S3KF20</accession>
<evidence type="ECO:0000313" key="12">
    <source>
        <dbReference type="Proteomes" id="UP000065511"/>
    </source>
</evidence>
<keyword evidence="12" id="KW-1185">Reference proteome</keyword>